<feature type="compositionally biased region" description="Low complexity" evidence="1">
    <location>
        <begin position="678"/>
        <end position="691"/>
    </location>
</feature>
<keyword evidence="3" id="KW-1185">Reference proteome</keyword>
<dbReference type="Proteomes" id="UP000030672">
    <property type="component" value="Unassembled WGS sequence"/>
</dbReference>
<sequence>MTATVDSSSAHAAVSASAALTAPTMGTSYANSTASDAPSLASASAFTTTPSIVANVKPAPEYISLSSASQLATDVADARADEEHSWRLHHRATVAETAVASVNQFLDRQLYEYIGVARSTSLHALKPAVTEVLKKNLARDAIARAEDNLEDLLALQADDEFNDESRPSSQSGAKFNLDFTWKRSRLRVMMRTEKSEFDIDDDERYVREEGLNTTFSETAGVISLASEIFLAGVLDFLGEILLTMASQVALSRIQRAGANSNLHGNRDDVTYVLVDDADLERAVLNSPLDRQWRAWKKSVRMLNRGSQQSHSVASSPVVVRRGSLWDRMSDHPENNYPEHVLASNIPLPENKRDVDEIEVPGLARDPDRPESAQQNYSLPRSFRPQSAGFAAHRRYQSESLAKTRPVSVPLPMTTPLVEAPGAWPTDTPVVEIVDPSSQFAEGQAGEGLPSVHMDDSERPESRDSAHTEKASVSSQPTSLNEAMPAMKVVQRPKRLAIYGSPSARSFNLSQEGLELAADLDRPFSPEDFLASLTASRKRSDPLPSLLLKHLWNPTVAVIQRTTLSRLFTQLQTRARKPTLFRTNSKENPKKDSDTQSVRSNSAKKDSKPVEETRRKTSISRPSPQNLHALPSGQIAREAVMQTESTRDLADFIRSTAPDREPNPIVPGLATSRSLSSIRATAQAQAASARDAPPVPKPSTSNGKYIPRSPAGPPSKRSANRPNLTARAATGSSDNNSDLIDFIRGGPPGPDGKARVPTHIAPFADWDGGVSDKSPNSGLNRPLTSSTSDSRTGLLMNGSSSTNYGSGSTPKLPMSPLTQPGSPALNLLLPKASPIVGSDGRTRSRIKDPYAIPDFSDEDDDEEDELTALPAVPSNSATVAGAERPQAGSMTNMHSAAGRSPALSNGATPTLSPNPGYAPSINSVRSNTSTTAVRPAHITSQISSGNVPRSNKPKMEVRSAGVVRNARLDPFHSSGTSDLADFLMSSGPPEPVQRPAPAPAVGKNGKPEKAEKKKSKFWQRSSSSKNTYVDMP</sequence>
<feature type="compositionally biased region" description="Basic and acidic residues" evidence="1">
    <location>
        <begin position="583"/>
        <end position="593"/>
    </location>
</feature>
<dbReference type="AlphaFoldDB" id="A0A074VNW9"/>
<feature type="region of interest" description="Disordered" evidence="1">
    <location>
        <begin position="577"/>
        <end position="633"/>
    </location>
</feature>
<gene>
    <name evidence="2" type="ORF">M437DRAFT_66608</name>
</gene>
<feature type="compositionally biased region" description="Low complexity" evidence="1">
    <location>
        <begin position="796"/>
        <end position="808"/>
    </location>
</feature>
<dbReference type="GeneID" id="63918165"/>
<proteinExistence type="predicted"/>
<dbReference type="HOGENOM" id="CLU_294223_0_0_1"/>
<feature type="compositionally biased region" description="Pro residues" evidence="1">
    <location>
        <begin position="987"/>
        <end position="997"/>
    </location>
</feature>
<accession>A0A074VNW9</accession>
<feature type="compositionally biased region" description="Basic and acidic residues" evidence="1">
    <location>
        <begin position="452"/>
        <end position="469"/>
    </location>
</feature>
<feature type="compositionally biased region" description="Basic and acidic residues" evidence="1">
    <location>
        <begin position="602"/>
        <end position="614"/>
    </location>
</feature>
<dbReference type="STRING" id="1043003.A0A074VNW9"/>
<reference evidence="2 3" key="1">
    <citation type="journal article" date="2014" name="BMC Genomics">
        <title>Genome sequencing of four Aureobasidium pullulans varieties: biotechnological potential, stress tolerance, and description of new species.</title>
        <authorList>
            <person name="Gostin Ar C."/>
            <person name="Ohm R.A."/>
            <person name="Kogej T."/>
            <person name="Sonjak S."/>
            <person name="Turk M."/>
            <person name="Zajc J."/>
            <person name="Zalar P."/>
            <person name="Grube M."/>
            <person name="Sun H."/>
            <person name="Han J."/>
            <person name="Sharma A."/>
            <person name="Chiniquy J."/>
            <person name="Ngan C.Y."/>
            <person name="Lipzen A."/>
            <person name="Barry K."/>
            <person name="Grigoriev I.V."/>
            <person name="Gunde-Cimerman N."/>
        </authorList>
    </citation>
    <scope>NUCLEOTIDE SEQUENCE [LARGE SCALE GENOMIC DNA]</scope>
    <source>
        <strain evidence="2 3">CBS 110374</strain>
    </source>
</reference>
<name>A0A074VNW9_AURM1</name>
<feature type="region of interest" description="Disordered" evidence="1">
    <location>
        <begin position="440"/>
        <end position="485"/>
    </location>
</feature>
<feature type="compositionally biased region" description="Polar residues" evidence="1">
    <location>
        <begin position="470"/>
        <end position="480"/>
    </location>
</feature>
<feature type="region of interest" description="Disordered" evidence="1">
    <location>
        <begin position="329"/>
        <end position="412"/>
    </location>
</feature>
<dbReference type="EMBL" id="KL584835">
    <property type="protein sequence ID" value="KEQ62173.1"/>
    <property type="molecule type" value="Genomic_DNA"/>
</dbReference>
<feature type="compositionally biased region" description="Acidic residues" evidence="1">
    <location>
        <begin position="854"/>
        <end position="865"/>
    </location>
</feature>
<feature type="region of interest" description="Disordered" evidence="1">
    <location>
        <begin position="653"/>
        <end position="1031"/>
    </location>
</feature>
<protein>
    <submittedName>
        <fullName evidence="2">Uncharacterized protein</fullName>
    </submittedName>
</protein>
<feature type="compositionally biased region" description="Polar residues" evidence="1">
    <location>
        <begin position="901"/>
        <end position="912"/>
    </location>
</feature>
<evidence type="ECO:0000313" key="2">
    <source>
        <dbReference type="EMBL" id="KEQ62173.1"/>
    </source>
</evidence>
<dbReference type="RefSeq" id="XP_040879196.1">
    <property type="nucleotide sequence ID" value="XM_041024792.1"/>
</dbReference>
<evidence type="ECO:0000313" key="3">
    <source>
        <dbReference type="Proteomes" id="UP000030672"/>
    </source>
</evidence>
<feature type="compositionally biased region" description="Polar residues" evidence="1">
    <location>
        <begin position="919"/>
        <end position="948"/>
    </location>
</feature>
<organism evidence="2 3">
    <name type="scientific">Aureobasidium melanogenum (strain CBS 110374)</name>
    <name type="common">Aureobasidium pullulans var. melanogenum</name>
    <dbReference type="NCBI Taxonomy" id="1043003"/>
    <lineage>
        <taxon>Eukaryota</taxon>
        <taxon>Fungi</taxon>
        <taxon>Dikarya</taxon>
        <taxon>Ascomycota</taxon>
        <taxon>Pezizomycotina</taxon>
        <taxon>Dothideomycetes</taxon>
        <taxon>Dothideomycetidae</taxon>
        <taxon>Dothideales</taxon>
        <taxon>Saccotheciaceae</taxon>
        <taxon>Aureobasidium</taxon>
    </lineage>
</organism>
<evidence type="ECO:0000256" key="1">
    <source>
        <dbReference type="SAM" id="MobiDB-lite"/>
    </source>
</evidence>
<feature type="compositionally biased region" description="Polar residues" evidence="1">
    <location>
        <begin position="772"/>
        <end position="790"/>
    </location>
</feature>
<feature type="compositionally biased region" description="Polar residues" evidence="1">
    <location>
        <begin position="1017"/>
        <end position="1031"/>
    </location>
</feature>